<dbReference type="InterPro" id="IPR016181">
    <property type="entry name" value="Acyl_CoA_acyltransferase"/>
</dbReference>
<dbReference type="GO" id="GO:0016747">
    <property type="term" value="F:acyltransferase activity, transferring groups other than amino-acyl groups"/>
    <property type="evidence" value="ECO:0007669"/>
    <property type="project" value="InterPro"/>
</dbReference>
<dbReference type="EMBL" id="CZCS02000009">
    <property type="protein sequence ID" value="VXD12629.1"/>
    <property type="molecule type" value="Genomic_DNA"/>
</dbReference>
<evidence type="ECO:0000313" key="3">
    <source>
        <dbReference type="Proteomes" id="UP000182190"/>
    </source>
</evidence>
<feature type="domain" description="N-acetyltransferase" evidence="1">
    <location>
        <begin position="4"/>
        <end position="143"/>
    </location>
</feature>
<dbReference type="InterPro" id="IPR000182">
    <property type="entry name" value="GNAT_dom"/>
</dbReference>
<sequence>MSILVVQDLTPTQIQDLEQLYQLGWWSHQRTLKDIQKMLTHSDIIIGLIDDQTQKLIGFTRILTDYVYRATIWDVLVESSYQNQGLGKQLIHEILTHPDLQEVELFLLICLPEMVDFYNKLGFNVSDNVKLMTQEKIPNSWDC</sequence>
<dbReference type="Gene3D" id="3.40.630.30">
    <property type="match status" value="1"/>
</dbReference>
<dbReference type="PANTHER" id="PTHR43233:SF1">
    <property type="entry name" value="FAMILY N-ACETYLTRANSFERASE, PUTATIVE (AFU_ORTHOLOGUE AFUA_6G03350)-RELATED"/>
    <property type="match status" value="1"/>
</dbReference>
<accession>A0A7Z9BMW9</accession>
<dbReference type="InterPro" id="IPR053144">
    <property type="entry name" value="Acetyltransferase_Butenolide"/>
</dbReference>
<dbReference type="PROSITE" id="PS51186">
    <property type="entry name" value="GNAT"/>
    <property type="match status" value="1"/>
</dbReference>
<gene>
    <name evidence="2" type="ORF">PL9631_1060134</name>
</gene>
<organism evidence="2 3">
    <name type="scientific">Planktothrix paucivesiculata PCC 9631</name>
    <dbReference type="NCBI Taxonomy" id="671071"/>
    <lineage>
        <taxon>Bacteria</taxon>
        <taxon>Bacillati</taxon>
        <taxon>Cyanobacteriota</taxon>
        <taxon>Cyanophyceae</taxon>
        <taxon>Oscillatoriophycideae</taxon>
        <taxon>Oscillatoriales</taxon>
        <taxon>Microcoleaceae</taxon>
        <taxon>Planktothrix</taxon>
    </lineage>
</organism>
<reference evidence="2" key="1">
    <citation type="submission" date="2019-10" db="EMBL/GenBank/DDBJ databases">
        <authorList>
            <consortium name="Genoscope - CEA"/>
            <person name="William W."/>
        </authorList>
    </citation>
    <scope>NUCLEOTIDE SEQUENCE [LARGE SCALE GENOMIC DNA]</scope>
    <source>
        <strain evidence="2">BBR_PRJEB10994</strain>
    </source>
</reference>
<dbReference type="Proteomes" id="UP000182190">
    <property type="component" value="Unassembled WGS sequence"/>
</dbReference>
<keyword evidence="3" id="KW-1185">Reference proteome</keyword>
<dbReference type="AlphaFoldDB" id="A0A7Z9BMW9"/>
<protein>
    <submittedName>
        <fullName evidence="2">GCN5-related N-acetyltransferase</fullName>
    </submittedName>
</protein>
<dbReference type="RefSeq" id="WP_083623873.1">
    <property type="nucleotide sequence ID" value="NZ_LR735026.1"/>
</dbReference>
<name>A0A7Z9BMW9_9CYAN</name>
<dbReference type="PANTHER" id="PTHR43233">
    <property type="entry name" value="FAMILY N-ACETYLTRANSFERASE, PUTATIVE (AFU_ORTHOLOGUE AFUA_6G03350)-RELATED"/>
    <property type="match status" value="1"/>
</dbReference>
<proteinExistence type="predicted"/>
<dbReference type="SUPFAM" id="SSF55729">
    <property type="entry name" value="Acyl-CoA N-acyltransferases (Nat)"/>
    <property type="match status" value="1"/>
</dbReference>
<comment type="caution">
    <text evidence="2">The sequence shown here is derived from an EMBL/GenBank/DDBJ whole genome shotgun (WGS) entry which is preliminary data.</text>
</comment>
<evidence type="ECO:0000259" key="1">
    <source>
        <dbReference type="PROSITE" id="PS51186"/>
    </source>
</evidence>
<dbReference type="Pfam" id="PF00583">
    <property type="entry name" value="Acetyltransf_1"/>
    <property type="match status" value="1"/>
</dbReference>
<dbReference type="CDD" id="cd04301">
    <property type="entry name" value="NAT_SF"/>
    <property type="match status" value="1"/>
</dbReference>
<evidence type="ECO:0000313" key="2">
    <source>
        <dbReference type="EMBL" id="VXD12629.1"/>
    </source>
</evidence>